<keyword evidence="5 10" id="KW-0418">Kinase</keyword>
<dbReference type="PANTHER" id="PTHR43289">
    <property type="entry name" value="MITOGEN-ACTIVATED PROTEIN KINASE KINASE KINASE 20-RELATED"/>
    <property type="match status" value="1"/>
</dbReference>
<dbReference type="Pfam" id="PF00069">
    <property type="entry name" value="Pkinase"/>
    <property type="match status" value="1"/>
</dbReference>
<keyword evidence="8" id="KW-1133">Transmembrane helix</keyword>
<accession>A0A1M7AE47</accession>
<evidence type="ECO:0000256" key="3">
    <source>
        <dbReference type="ARBA" id="ARBA00022679"/>
    </source>
</evidence>
<dbReference type="GO" id="GO:0005524">
    <property type="term" value="F:ATP binding"/>
    <property type="evidence" value="ECO:0007669"/>
    <property type="project" value="UniProtKB-UniRule"/>
</dbReference>
<feature type="domain" description="Protein kinase" evidence="9">
    <location>
        <begin position="14"/>
        <end position="276"/>
    </location>
</feature>
<dbReference type="SMART" id="SM00220">
    <property type="entry name" value="S_TKc"/>
    <property type="match status" value="1"/>
</dbReference>
<dbReference type="CDD" id="cd14014">
    <property type="entry name" value="STKc_PknB_like"/>
    <property type="match status" value="1"/>
</dbReference>
<dbReference type="Proteomes" id="UP000184363">
    <property type="component" value="Unassembled WGS sequence"/>
</dbReference>
<name>A0A1M7AE47_PSETH</name>
<dbReference type="InterPro" id="IPR000719">
    <property type="entry name" value="Prot_kinase_dom"/>
</dbReference>
<protein>
    <recommendedName>
        <fullName evidence="1">non-specific serine/threonine protein kinase</fullName>
        <ecNumber evidence="1">2.7.11.1</ecNumber>
    </recommendedName>
</protein>
<dbReference type="RefSeq" id="WP_073460208.1">
    <property type="nucleotide sequence ID" value="NZ_CALGVN010000019.1"/>
</dbReference>
<keyword evidence="11" id="KW-1185">Reference proteome</keyword>
<dbReference type="AlphaFoldDB" id="A0A1M7AE47"/>
<dbReference type="OrthoDB" id="9762169at2"/>
<dbReference type="STRING" id="1848.SAMN05443637_12750"/>
<dbReference type="PROSITE" id="PS00107">
    <property type="entry name" value="PROTEIN_KINASE_ATP"/>
    <property type="match status" value="1"/>
</dbReference>
<dbReference type="SUPFAM" id="SSF56112">
    <property type="entry name" value="Protein kinase-like (PK-like)"/>
    <property type="match status" value="1"/>
</dbReference>
<evidence type="ECO:0000256" key="6">
    <source>
        <dbReference type="ARBA" id="ARBA00022840"/>
    </source>
</evidence>
<dbReference type="PANTHER" id="PTHR43289:SF6">
    <property type="entry name" value="SERINE_THREONINE-PROTEIN KINASE NEKL-3"/>
    <property type="match status" value="1"/>
</dbReference>
<keyword evidence="8" id="KW-0812">Transmembrane</keyword>
<dbReference type="InterPro" id="IPR011009">
    <property type="entry name" value="Kinase-like_dom_sf"/>
</dbReference>
<dbReference type="GO" id="GO:0004674">
    <property type="term" value="F:protein serine/threonine kinase activity"/>
    <property type="evidence" value="ECO:0007669"/>
    <property type="project" value="UniProtKB-KW"/>
</dbReference>
<dbReference type="Gene3D" id="3.30.200.20">
    <property type="entry name" value="Phosphorylase Kinase, domain 1"/>
    <property type="match status" value="1"/>
</dbReference>
<evidence type="ECO:0000256" key="4">
    <source>
        <dbReference type="ARBA" id="ARBA00022741"/>
    </source>
</evidence>
<dbReference type="InterPro" id="IPR017441">
    <property type="entry name" value="Protein_kinase_ATP_BS"/>
</dbReference>
<dbReference type="PROSITE" id="PS00108">
    <property type="entry name" value="PROTEIN_KINASE_ST"/>
    <property type="match status" value="1"/>
</dbReference>
<reference evidence="10 11" key="1">
    <citation type="submission" date="2016-11" db="EMBL/GenBank/DDBJ databases">
        <authorList>
            <person name="Jaros S."/>
            <person name="Januszkiewicz K."/>
            <person name="Wedrychowicz H."/>
        </authorList>
    </citation>
    <scope>NUCLEOTIDE SEQUENCE [LARGE SCALE GENOMIC DNA]</scope>
    <source>
        <strain evidence="10 11">DSM 43832</strain>
    </source>
</reference>
<keyword evidence="8" id="KW-0472">Membrane</keyword>
<evidence type="ECO:0000259" key="9">
    <source>
        <dbReference type="PROSITE" id="PS50011"/>
    </source>
</evidence>
<evidence type="ECO:0000256" key="7">
    <source>
        <dbReference type="PROSITE-ProRule" id="PRU10141"/>
    </source>
</evidence>
<evidence type="ECO:0000313" key="10">
    <source>
        <dbReference type="EMBL" id="SHL40799.1"/>
    </source>
</evidence>
<proteinExistence type="predicted"/>
<evidence type="ECO:0000256" key="8">
    <source>
        <dbReference type="SAM" id="Phobius"/>
    </source>
</evidence>
<keyword evidence="2" id="KW-0723">Serine/threonine-protein kinase</keyword>
<feature type="binding site" evidence="7">
    <location>
        <position position="43"/>
    </location>
    <ligand>
        <name>ATP</name>
        <dbReference type="ChEBI" id="CHEBI:30616"/>
    </ligand>
</feature>
<dbReference type="PROSITE" id="PS50011">
    <property type="entry name" value="PROTEIN_KINASE_DOM"/>
    <property type="match status" value="1"/>
</dbReference>
<feature type="transmembrane region" description="Helical" evidence="8">
    <location>
        <begin position="296"/>
        <end position="320"/>
    </location>
</feature>
<organism evidence="10 11">
    <name type="scientific">Pseudonocardia thermophila</name>
    <dbReference type="NCBI Taxonomy" id="1848"/>
    <lineage>
        <taxon>Bacteria</taxon>
        <taxon>Bacillati</taxon>
        <taxon>Actinomycetota</taxon>
        <taxon>Actinomycetes</taxon>
        <taxon>Pseudonocardiales</taxon>
        <taxon>Pseudonocardiaceae</taxon>
        <taxon>Pseudonocardia</taxon>
    </lineage>
</organism>
<evidence type="ECO:0000256" key="1">
    <source>
        <dbReference type="ARBA" id="ARBA00012513"/>
    </source>
</evidence>
<dbReference type="Gene3D" id="1.10.510.10">
    <property type="entry name" value="Transferase(Phosphotransferase) domain 1"/>
    <property type="match status" value="1"/>
</dbReference>
<evidence type="ECO:0000256" key="2">
    <source>
        <dbReference type="ARBA" id="ARBA00022527"/>
    </source>
</evidence>
<gene>
    <name evidence="10" type="ORF">SAMN05443637_12750</name>
</gene>
<evidence type="ECO:0000313" key="11">
    <source>
        <dbReference type="Proteomes" id="UP000184363"/>
    </source>
</evidence>
<dbReference type="EC" id="2.7.11.1" evidence="1"/>
<keyword evidence="3" id="KW-0808">Transferase</keyword>
<keyword evidence="6 7" id="KW-0067">ATP-binding</keyword>
<dbReference type="EMBL" id="FRAP01000027">
    <property type="protein sequence ID" value="SHL40799.1"/>
    <property type="molecule type" value="Genomic_DNA"/>
</dbReference>
<sequence length="463" mass="48436">MHPAAPPRVIGGRYTVLGELGRGGMGIVWRAEDRVMGRQVAVKELHLPAGIPAEERQLFRDRLLREARTAGRLSDPGIVTVHDVVTDGGIDHIVMELVDAPTLAQVVARSGPLDEQTVLSVAVQLIAALRVAHDNGVVHRDVKPGNVLLRADGRVKLTDFGIAQAADDPRLTTTGSIVGSPAFLAPERLNGAPATPASDMWALGATLLHALTGRSPFDRESTAATIAAVLNGPIPQVHTRNVVGAVINGLLQRVPQVRLTGPQAAAMLTADQQPAHGPTSAITKPAPQQHRRWGRAVGLLAAGAVIGAVLSVGLLAAIGLRGQPERFTYGPGGEIPVFDPVTTGCLQGRLAAGRAVPISASVSCDQPHDAEVFATLAPFSPSAEVGYPGEVPLGEYGARACRLLFDSALVAGTDKDALDLVVLVPGEDRFTERSVYGSYTGREVVCALQTRDGSQLTGARRVA</sequence>
<keyword evidence="4 7" id="KW-0547">Nucleotide-binding</keyword>
<dbReference type="InterPro" id="IPR008271">
    <property type="entry name" value="Ser/Thr_kinase_AS"/>
</dbReference>
<evidence type="ECO:0000256" key="5">
    <source>
        <dbReference type="ARBA" id="ARBA00022777"/>
    </source>
</evidence>